<feature type="domain" description="Methylmalonyl-CoA mutase alpha/beta chain catalytic" evidence="1">
    <location>
        <begin position="146"/>
        <end position="414"/>
    </location>
</feature>
<dbReference type="AlphaFoldDB" id="A0A1B9XZR7"/>
<dbReference type="OrthoDB" id="9762378at2"/>
<dbReference type="PANTHER" id="PTHR48101">
    <property type="entry name" value="METHYLMALONYL-COA MUTASE, MITOCHONDRIAL-RELATED"/>
    <property type="match status" value="1"/>
</dbReference>
<accession>A0A1B9XZR7</accession>
<dbReference type="SUPFAM" id="SSF51703">
    <property type="entry name" value="Cobalamin (vitamin B12)-dependent enzymes"/>
    <property type="match status" value="1"/>
</dbReference>
<dbReference type="RefSeq" id="WP_068704704.1">
    <property type="nucleotide sequence ID" value="NZ_MAKX01000002.1"/>
</dbReference>
<gene>
    <name evidence="2" type="ORF">BA195_09210</name>
</gene>
<sequence length="449" mass="51744">MSTYLFNDFKETTAAEWKQKIQVDLKGADYNSTLLWKTDEGITVKPFYTKEDRTQLKIKTPKKGFTICQSIYVENEEKANLFAIDSLKRGAKSIEFKVKSKFNYKVLLNNLDLKNTLLYFNLKFLDSKFTIDLSNFINSKNCYFNIDILGNLVNTGNWFSNLKNDHEELKKIINTTDNSICVNTSVYQNAGANNTQQLAYALAHANEYLNHFGSETAPKIHFNFSVGSNYFFEIAKLRAFRLLWQSLLTEYEVKDNTTHIFTQPSLRNKTLYDYNVNMLRTTSECMSAVLGGADTVSNISYDDIFHTSNEFGERISRNQLLILQQESELSEAQNFADGAYYIESITQQLAQNALEIFKSIEKGGGFLKQLKEGIIQRKIKEAAEKEQKKFDNGEIVLLGTNKLQNDKDTIKNDLEIFPFVNIRTEKTLIQPIIQKRLAEKLEQERLENE</sequence>
<comment type="caution">
    <text evidence="2">The sequence shown here is derived from an EMBL/GenBank/DDBJ whole genome shotgun (WGS) entry which is preliminary data.</text>
</comment>
<dbReference type="PANTHER" id="PTHR48101:SF1">
    <property type="entry name" value="METHYLMALONYL-COA MUTASE, LARGE SUBUNIT"/>
    <property type="match status" value="1"/>
</dbReference>
<organism evidence="2 3">
    <name type="scientific">Tenacibaculum soleae</name>
    <dbReference type="NCBI Taxonomy" id="447689"/>
    <lineage>
        <taxon>Bacteria</taxon>
        <taxon>Pseudomonadati</taxon>
        <taxon>Bacteroidota</taxon>
        <taxon>Flavobacteriia</taxon>
        <taxon>Flavobacteriales</taxon>
        <taxon>Flavobacteriaceae</taxon>
        <taxon>Tenacibaculum</taxon>
    </lineage>
</organism>
<name>A0A1B9XZR7_9FLAO</name>
<dbReference type="Pfam" id="PF01642">
    <property type="entry name" value="MM_CoA_mutase"/>
    <property type="match status" value="1"/>
</dbReference>
<dbReference type="Proteomes" id="UP000093186">
    <property type="component" value="Unassembled WGS sequence"/>
</dbReference>
<dbReference type="EMBL" id="MAKX01000002">
    <property type="protein sequence ID" value="OCK43057.1"/>
    <property type="molecule type" value="Genomic_DNA"/>
</dbReference>
<dbReference type="InterPro" id="IPR006099">
    <property type="entry name" value="MeMalonylCoA_mutase_a/b_cat"/>
</dbReference>
<proteinExistence type="predicted"/>
<keyword evidence="3" id="KW-1185">Reference proteome</keyword>
<dbReference type="InterPro" id="IPR016176">
    <property type="entry name" value="Cbl-dep_enz_cat"/>
</dbReference>
<evidence type="ECO:0000313" key="2">
    <source>
        <dbReference type="EMBL" id="OCK43057.1"/>
    </source>
</evidence>
<evidence type="ECO:0000259" key="1">
    <source>
        <dbReference type="Pfam" id="PF01642"/>
    </source>
</evidence>
<dbReference type="GO" id="GO:0016866">
    <property type="term" value="F:intramolecular transferase activity"/>
    <property type="evidence" value="ECO:0007669"/>
    <property type="project" value="InterPro"/>
</dbReference>
<protein>
    <submittedName>
        <fullName evidence="2">Methylmalonyl-CoA mutase</fullName>
    </submittedName>
</protein>
<dbReference type="GO" id="GO:0031419">
    <property type="term" value="F:cobalamin binding"/>
    <property type="evidence" value="ECO:0007669"/>
    <property type="project" value="InterPro"/>
</dbReference>
<evidence type="ECO:0000313" key="3">
    <source>
        <dbReference type="Proteomes" id="UP000093186"/>
    </source>
</evidence>
<dbReference type="CDD" id="cd03677">
    <property type="entry name" value="MM_CoA_mutase_beta"/>
    <property type="match status" value="1"/>
</dbReference>
<reference evidence="2 3" key="1">
    <citation type="submission" date="2016-06" db="EMBL/GenBank/DDBJ databases">
        <title>Draft Genome Sequence of Tenacibaculum soleae UCD-KL19.</title>
        <authorList>
            <person name="Eisen J.A."/>
            <person name="Coil D.A."/>
            <person name="Lujan K.M."/>
        </authorList>
    </citation>
    <scope>NUCLEOTIDE SEQUENCE [LARGE SCALE GENOMIC DNA]</scope>
    <source>
        <strain evidence="2 3">UCD-KL19</strain>
    </source>
</reference>
<dbReference type="Gene3D" id="3.20.20.240">
    <property type="entry name" value="Methylmalonyl-CoA mutase"/>
    <property type="match status" value="2"/>
</dbReference>
<dbReference type="STRING" id="447689.BA195_09210"/>